<accession>A0ABT1N2Q9</accession>
<dbReference type="Proteomes" id="UP001524460">
    <property type="component" value="Unassembled WGS sequence"/>
</dbReference>
<organism evidence="1 2">
    <name type="scientific">Photobacterium pectinilyticum</name>
    <dbReference type="NCBI Taxonomy" id="2906793"/>
    <lineage>
        <taxon>Bacteria</taxon>
        <taxon>Pseudomonadati</taxon>
        <taxon>Pseudomonadota</taxon>
        <taxon>Gammaproteobacteria</taxon>
        <taxon>Vibrionales</taxon>
        <taxon>Vibrionaceae</taxon>
        <taxon>Photobacterium</taxon>
    </lineage>
</organism>
<gene>
    <name evidence="1" type="ORF">NHN17_09935</name>
</gene>
<name>A0ABT1N2Q9_9GAMM</name>
<reference evidence="1 2" key="1">
    <citation type="submission" date="2022-07" db="EMBL/GenBank/DDBJ databases">
        <title>Photobacterium pectinilyticum sp. nov., a marine bacterium isolated from surface seawater of Qingdao offshore.</title>
        <authorList>
            <person name="Wang X."/>
        </authorList>
    </citation>
    <scope>NUCLEOTIDE SEQUENCE [LARGE SCALE GENOMIC DNA]</scope>
    <source>
        <strain evidence="1 2">ZSDE20</strain>
    </source>
</reference>
<evidence type="ECO:0000313" key="1">
    <source>
        <dbReference type="EMBL" id="MCQ1058377.1"/>
    </source>
</evidence>
<comment type="caution">
    <text evidence="1">The sequence shown here is derived from an EMBL/GenBank/DDBJ whole genome shotgun (WGS) entry which is preliminary data.</text>
</comment>
<sequence length="373" mass="42145">MLALQSVDQLPCYLGYEAKYYQSVSTDDYYDLSQKTNVDRVKFLIQLQAQGNDKINQLNGAELNSLSEIAKTIDQIGEESMDYCRDFYHAQLQRFHGANQDSLIRASVSFSNDLLQLVESDNLVSLRSYEVVACPINLKKYSAPYREAILTFVSGLYGHAESSLNGSVSDTFELMERMCDSLADEYGLPHIDQVAKVFLPLDCRESLSADERLALMGFSQKPTQFGDPIEDEVVIDFVEAAITVHQQKLRMVKASEIGNWKKTFEYCVLALPKPTTQADRKTFHALKHLTGLLDSMPDRLSLEHDECPLSRSFFFAFHDGNNEALTDALLNEQNESYHACEYSVFSMIRTVPQLLDWLTATAFINSLSDILAD</sequence>
<dbReference type="RefSeq" id="WP_255042254.1">
    <property type="nucleotide sequence ID" value="NZ_JANEYT010000018.1"/>
</dbReference>
<dbReference type="EMBL" id="JANEYT010000018">
    <property type="protein sequence ID" value="MCQ1058377.1"/>
    <property type="molecule type" value="Genomic_DNA"/>
</dbReference>
<proteinExistence type="predicted"/>
<protein>
    <submittedName>
        <fullName evidence="1">Uncharacterized protein</fullName>
    </submittedName>
</protein>
<evidence type="ECO:0000313" key="2">
    <source>
        <dbReference type="Proteomes" id="UP001524460"/>
    </source>
</evidence>
<keyword evidence="2" id="KW-1185">Reference proteome</keyword>